<dbReference type="InterPro" id="IPR003892">
    <property type="entry name" value="CUE"/>
</dbReference>
<dbReference type="EMBL" id="MCBR01010703">
    <property type="protein sequence ID" value="RKF71124.1"/>
    <property type="molecule type" value="Genomic_DNA"/>
</dbReference>
<feature type="region of interest" description="Disordered" evidence="1">
    <location>
        <begin position="156"/>
        <end position="195"/>
    </location>
</feature>
<dbReference type="CDD" id="cd14372">
    <property type="entry name" value="CUE_Cue5p_like"/>
    <property type="match status" value="1"/>
</dbReference>
<dbReference type="PANTHER" id="PTHR16461">
    <property type="entry name" value="TOLL-INTERACTING PROTEIN"/>
    <property type="match status" value="1"/>
</dbReference>
<dbReference type="GO" id="GO:0005737">
    <property type="term" value="C:cytoplasm"/>
    <property type="evidence" value="ECO:0007669"/>
    <property type="project" value="TreeGrafter"/>
</dbReference>
<dbReference type="Gene3D" id="1.10.8.10">
    <property type="entry name" value="DNA helicase RuvA subunit, C-terminal domain"/>
    <property type="match status" value="1"/>
</dbReference>
<dbReference type="InterPro" id="IPR041807">
    <property type="entry name" value="Cue5/Don1_CUE"/>
</dbReference>
<evidence type="ECO:0000313" key="4">
    <source>
        <dbReference type="Proteomes" id="UP000285405"/>
    </source>
</evidence>
<dbReference type="AlphaFoldDB" id="A0A420I9B6"/>
<accession>A0A420I9B6</accession>
<sequence length="406" mass="44528">MSSNIFKPAGKLDSPVIRSPMGAESPTTVRPFEMDDDDIPDSGLTSGSIPSSEKPITKEDKTPAELPRPLSHQEEAENTLKEAFPSIDAAIVKAVLVASGGQIEPAFNALLGMSDPEALEEPNSSQQFYPAASTRIGSTPLSQLEADERYARQLASRYGNKTGNGSGLTKPVTNTTRRNLTPVISRPSNSQEERSFLEDDLPIIKDNLKKGFLETQNKVNGWISILKKKIDGEDHEDDTLHSNGYSSRTYRNNEERLRRSDEYSPYDADPQVLGDDFAGIQLHPDGSQYNLADKPQIKPTSAHSKNTREDQAPLDGNVHRENDIYSASPNPGVVNPPRKQSKWQPLTKIEPNPSGETDTEPFSLGDSDDEKETKDSNTVVENKTATTVNSKMVEKEIGSIEPAVVK</sequence>
<feature type="compositionally biased region" description="Basic and acidic residues" evidence="1">
    <location>
        <begin position="306"/>
        <end position="323"/>
    </location>
</feature>
<feature type="compositionally biased region" description="Basic and acidic residues" evidence="1">
    <location>
        <begin position="251"/>
        <end position="262"/>
    </location>
</feature>
<dbReference type="FunFam" id="1.10.8.10:FF:000064">
    <property type="entry name" value="Similar to CUE domain-containing protein"/>
    <property type="match status" value="1"/>
</dbReference>
<dbReference type="GO" id="GO:0043130">
    <property type="term" value="F:ubiquitin binding"/>
    <property type="evidence" value="ECO:0007669"/>
    <property type="project" value="InterPro"/>
</dbReference>
<organism evidence="3 4">
    <name type="scientific">Golovinomyces cichoracearum</name>
    <dbReference type="NCBI Taxonomy" id="62708"/>
    <lineage>
        <taxon>Eukaryota</taxon>
        <taxon>Fungi</taxon>
        <taxon>Dikarya</taxon>
        <taxon>Ascomycota</taxon>
        <taxon>Pezizomycotina</taxon>
        <taxon>Leotiomycetes</taxon>
        <taxon>Erysiphales</taxon>
        <taxon>Erysiphaceae</taxon>
        <taxon>Golovinomyces</taxon>
    </lineage>
</organism>
<dbReference type="Proteomes" id="UP000285405">
    <property type="component" value="Unassembled WGS sequence"/>
</dbReference>
<dbReference type="InterPro" id="IPR009060">
    <property type="entry name" value="UBA-like_sf"/>
</dbReference>
<proteinExistence type="predicted"/>
<evidence type="ECO:0000256" key="1">
    <source>
        <dbReference type="SAM" id="MobiDB-lite"/>
    </source>
</evidence>
<dbReference type="SMART" id="SM00546">
    <property type="entry name" value="CUE"/>
    <property type="match status" value="1"/>
</dbReference>
<evidence type="ECO:0000313" key="3">
    <source>
        <dbReference type="EMBL" id="RKF71124.1"/>
    </source>
</evidence>
<gene>
    <name evidence="3" type="ORF">GcC1_107017</name>
</gene>
<feature type="region of interest" description="Disordered" evidence="1">
    <location>
        <begin position="234"/>
        <end position="385"/>
    </location>
</feature>
<protein>
    <submittedName>
        <fullName evidence="3">Putative cue domain-containing protein</fullName>
    </submittedName>
</protein>
<feature type="region of interest" description="Disordered" evidence="1">
    <location>
        <begin position="1"/>
        <end position="76"/>
    </location>
</feature>
<reference evidence="3 4" key="1">
    <citation type="journal article" date="2018" name="BMC Genomics">
        <title>Comparative genome analyses reveal sequence features reflecting distinct modes of host-adaptation between dicot and monocot powdery mildew.</title>
        <authorList>
            <person name="Wu Y."/>
            <person name="Ma X."/>
            <person name="Pan Z."/>
            <person name="Kale S.D."/>
            <person name="Song Y."/>
            <person name="King H."/>
            <person name="Zhang Q."/>
            <person name="Presley C."/>
            <person name="Deng X."/>
            <person name="Wei C.I."/>
            <person name="Xiao S."/>
        </authorList>
    </citation>
    <scope>NUCLEOTIDE SEQUENCE [LARGE SCALE GENOMIC DNA]</scope>
    <source>
        <strain evidence="3">UCSC1</strain>
    </source>
</reference>
<dbReference type="OrthoDB" id="9942608at2759"/>
<dbReference type="PANTHER" id="PTHR16461:SF5">
    <property type="entry name" value="TOLL-INTERACTING PROTEIN"/>
    <property type="match status" value="1"/>
</dbReference>
<feature type="compositionally biased region" description="Polar residues" evidence="1">
    <location>
        <begin position="241"/>
        <end position="250"/>
    </location>
</feature>
<dbReference type="PROSITE" id="PS51140">
    <property type="entry name" value="CUE"/>
    <property type="match status" value="1"/>
</dbReference>
<dbReference type="SUPFAM" id="SSF46934">
    <property type="entry name" value="UBA-like"/>
    <property type="match status" value="1"/>
</dbReference>
<dbReference type="GO" id="GO:0006511">
    <property type="term" value="P:ubiquitin-dependent protein catabolic process"/>
    <property type="evidence" value="ECO:0007669"/>
    <property type="project" value="TreeGrafter"/>
</dbReference>
<evidence type="ECO:0000259" key="2">
    <source>
        <dbReference type="PROSITE" id="PS51140"/>
    </source>
</evidence>
<feature type="domain" description="CUE" evidence="2">
    <location>
        <begin position="72"/>
        <end position="115"/>
    </location>
</feature>
<dbReference type="GO" id="GO:0031624">
    <property type="term" value="F:ubiquitin conjugating enzyme binding"/>
    <property type="evidence" value="ECO:0007669"/>
    <property type="project" value="TreeGrafter"/>
</dbReference>
<comment type="caution">
    <text evidence="3">The sequence shown here is derived from an EMBL/GenBank/DDBJ whole genome shotgun (WGS) entry which is preliminary data.</text>
</comment>
<dbReference type="Pfam" id="PF02845">
    <property type="entry name" value="CUE"/>
    <property type="match status" value="1"/>
</dbReference>
<feature type="compositionally biased region" description="Polar residues" evidence="1">
    <location>
        <begin position="376"/>
        <end position="385"/>
    </location>
</feature>
<name>A0A420I9B6_9PEZI</name>